<dbReference type="GO" id="GO:0006740">
    <property type="term" value="P:NADPH regeneration"/>
    <property type="evidence" value="ECO:0007669"/>
    <property type="project" value="TreeGrafter"/>
</dbReference>
<dbReference type="EMBL" id="MU620907">
    <property type="protein sequence ID" value="KAI8581224.1"/>
    <property type="molecule type" value="Genomic_DNA"/>
</dbReference>
<keyword evidence="3" id="KW-1185">Reference proteome</keyword>
<dbReference type="Proteomes" id="UP001206595">
    <property type="component" value="Unassembled WGS sequence"/>
</dbReference>
<protein>
    <recommendedName>
        <fullName evidence="1">Gfo/Idh/MocA-like oxidoreductase N-terminal domain-containing protein</fullName>
    </recommendedName>
</protein>
<dbReference type="PANTHER" id="PTHR42840">
    <property type="entry name" value="NAD(P)-BINDING ROSSMANN-FOLD SUPERFAMILY PROTEIN-RELATED"/>
    <property type="match status" value="1"/>
</dbReference>
<dbReference type="GO" id="GO:0000166">
    <property type="term" value="F:nucleotide binding"/>
    <property type="evidence" value="ECO:0007669"/>
    <property type="project" value="InterPro"/>
</dbReference>
<evidence type="ECO:0000259" key="1">
    <source>
        <dbReference type="Pfam" id="PF01408"/>
    </source>
</evidence>
<dbReference type="GeneID" id="75913146"/>
<dbReference type="Pfam" id="PF01408">
    <property type="entry name" value="GFO_IDH_MocA"/>
    <property type="match status" value="1"/>
</dbReference>
<accession>A0AAD5EDK2</accession>
<dbReference type="InterPro" id="IPR000683">
    <property type="entry name" value="Gfo/Idh/MocA-like_OxRdtase_N"/>
</dbReference>
<feature type="domain" description="Gfo/Idh/MocA-like oxidoreductase N-terminal" evidence="1">
    <location>
        <begin position="102"/>
        <end position="162"/>
    </location>
</feature>
<dbReference type="InterPro" id="IPR036291">
    <property type="entry name" value="NAD(P)-bd_dom_sf"/>
</dbReference>
<dbReference type="Gene3D" id="3.30.360.10">
    <property type="entry name" value="Dihydrodipicolinate Reductase, domain 2"/>
    <property type="match status" value="1"/>
</dbReference>
<comment type="caution">
    <text evidence="2">The sequence shown here is derived from an EMBL/GenBank/DDBJ whole genome shotgun (WGS) entry which is preliminary data.</text>
</comment>
<dbReference type="SUPFAM" id="SSF51735">
    <property type="entry name" value="NAD(P)-binding Rossmann-fold domains"/>
    <property type="match status" value="1"/>
</dbReference>
<proteinExistence type="predicted"/>
<reference evidence="2" key="2">
    <citation type="journal article" date="2022" name="Proc. Natl. Acad. Sci. U.S.A.">
        <title>Diploid-dominant life cycles characterize the early evolution of Fungi.</title>
        <authorList>
            <person name="Amses K.R."/>
            <person name="Simmons D.R."/>
            <person name="Longcore J.E."/>
            <person name="Mondo S.J."/>
            <person name="Seto K."/>
            <person name="Jeronimo G.H."/>
            <person name="Bonds A.E."/>
            <person name="Quandt C.A."/>
            <person name="Davis W.J."/>
            <person name="Chang Y."/>
            <person name="Federici B.A."/>
            <person name="Kuo A."/>
            <person name="LaButti K."/>
            <person name="Pangilinan J."/>
            <person name="Andreopoulos W."/>
            <person name="Tritt A."/>
            <person name="Riley R."/>
            <person name="Hundley H."/>
            <person name="Johnson J."/>
            <person name="Lipzen A."/>
            <person name="Barry K."/>
            <person name="Lang B.F."/>
            <person name="Cuomo C.A."/>
            <person name="Buchler N.E."/>
            <person name="Grigoriev I.V."/>
            <person name="Spatafora J.W."/>
            <person name="Stajich J.E."/>
            <person name="James T.Y."/>
        </authorList>
    </citation>
    <scope>NUCLEOTIDE SEQUENCE</scope>
    <source>
        <strain evidence="2">AG</strain>
    </source>
</reference>
<sequence>MTDKVNVLMIGTGEYTTGYVNGGSSTSDKKVGVVALTMFDLRRLGKVGEISMVGTNGSKLPAIREHLNKNIGQVYNMDTSLTTYPGDNVTDRESYKGAIDALKAGDAITIFTPDPTHYPIALYAIQRGIHVLLTKPAVKLLHEHQNLINEAKKNNVFVMIEHHKRFDPAYADAKGKAAGLGPFNYFYSYMSQPKFQLETFRAWIETKESDISYYLNSHHIDLHCWMVGDRGVPYKVTASAASGVATSEPFNMVEGTEDTITLLVNWRSTDEKAPTEGTAVYTSSWTAPAKSEVHSQQYFHYLGSKGEVRVDQAHRGYSYTTDSTGFANVNPFYMKYTPSEEGFFDGQRGYGYVSLEKFIDNCQKINAKTVTVEDLDKRGLPTIKNTELVTAILEAGRRSLDEKRSIELKKDSNGEWVLV</sequence>
<name>A0AAD5EDK2_UMBRA</name>
<reference evidence="2" key="1">
    <citation type="submission" date="2021-06" db="EMBL/GenBank/DDBJ databases">
        <authorList>
            <consortium name="DOE Joint Genome Institute"/>
            <person name="Mondo S.J."/>
            <person name="Amses K.R."/>
            <person name="Simmons D.R."/>
            <person name="Longcore J.E."/>
            <person name="Seto K."/>
            <person name="Alves G.H."/>
            <person name="Bonds A.E."/>
            <person name="Quandt C.A."/>
            <person name="Davis W.J."/>
            <person name="Chang Y."/>
            <person name="Letcher P.M."/>
            <person name="Powell M.J."/>
            <person name="Kuo A."/>
            <person name="Labutti K."/>
            <person name="Pangilinan J."/>
            <person name="Andreopoulos W."/>
            <person name="Tritt A."/>
            <person name="Riley R."/>
            <person name="Hundley H."/>
            <person name="Johnson J."/>
            <person name="Lipzen A."/>
            <person name="Barry K."/>
            <person name="Berbee M.L."/>
            <person name="Buchler N.E."/>
            <person name="Grigoriev I.V."/>
            <person name="Spatafora J.W."/>
            <person name="Stajich J.E."/>
            <person name="James T.Y."/>
        </authorList>
    </citation>
    <scope>NUCLEOTIDE SEQUENCE</scope>
    <source>
        <strain evidence="2">AG</strain>
    </source>
</reference>
<dbReference type="Gene3D" id="3.40.50.720">
    <property type="entry name" value="NAD(P)-binding Rossmann-like Domain"/>
    <property type="match status" value="1"/>
</dbReference>
<dbReference type="GO" id="GO:0016491">
    <property type="term" value="F:oxidoreductase activity"/>
    <property type="evidence" value="ECO:0007669"/>
    <property type="project" value="TreeGrafter"/>
</dbReference>
<dbReference type="FunFam" id="3.30.360.10:FF:000030">
    <property type="entry name" value="NAD binding Rossmann fold oxidoreductase"/>
    <property type="match status" value="1"/>
</dbReference>
<dbReference type="GO" id="GO:0005737">
    <property type="term" value="C:cytoplasm"/>
    <property type="evidence" value="ECO:0007669"/>
    <property type="project" value="TreeGrafter"/>
</dbReference>
<evidence type="ECO:0000313" key="2">
    <source>
        <dbReference type="EMBL" id="KAI8581224.1"/>
    </source>
</evidence>
<organism evidence="2 3">
    <name type="scientific">Umbelopsis ramanniana AG</name>
    <dbReference type="NCBI Taxonomy" id="1314678"/>
    <lineage>
        <taxon>Eukaryota</taxon>
        <taxon>Fungi</taxon>
        <taxon>Fungi incertae sedis</taxon>
        <taxon>Mucoromycota</taxon>
        <taxon>Mucoromycotina</taxon>
        <taxon>Umbelopsidomycetes</taxon>
        <taxon>Umbelopsidales</taxon>
        <taxon>Umbelopsidaceae</taxon>
        <taxon>Umbelopsis</taxon>
    </lineage>
</organism>
<dbReference type="AlphaFoldDB" id="A0AAD5EDK2"/>
<dbReference type="RefSeq" id="XP_051446228.1">
    <property type="nucleotide sequence ID" value="XM_051587801.1"/>
</dbReference>
<evidence type="ECO:0000313" key="3">
    <source>
        <dbReference type="Proteomes" id="UP001206595"/>
    </source>
</evidence>
<dbReference type="SUPFAM" id="SSF55347">
    <property type="entry name" value="Glyceraldehyde-3-phosphate dehydrogenase-like, C-terminal domain"/>
    <property type="match status" value="1"/>
</dbReference>
<dbReference type="PANTHER" id="PTHR42840:SF6">
    <property type="entry name" value="BINDING ROSSMANN FOLD OXIDOREDUCTASE, PUTATIVE (AFU_ORTHOLOGUE AFUA_3G11930)-RELATED"/>
    <property type="match status" value="1"/>
</dbReference>
<gene>
    <name evidence="2" type="ORF">K450DRAFT_233712</name>
</gene>